<dbReference type="Proteomes" id="UP000295757">
    <property type="component" value="Unassembled WGS sequence"/>
</dbReference>
<sequence length="335" mass="39084">MSFQDRTKNKEVNLDLHTFISTPSKHRIHCYVKGNPNNSIPVIIVHGGPGSSISKASLDVFDTKKFLLYEFDQRSCGKSYPKYQNQDNNTSELVEDIERIRKHFNLDKVVLFGGSWETTLALLYAIKYPQNVSTLLLRGVFLARQEDVDYLYKPNGASQFYPDKFHEFNKAVWYYPGQNVLEKYHYAWLKMQKIQNPNKRFFSLAKLAKKFTDWENALVSIKTSENIDDNSNATKNARIDMMFNQLHYFLNNSFLKYDNYILAKTYKIKNIKTYIVHGRQDVDTRPVGAYLLARKLKKCKLAFIDAAAHSVKEDGIFKKLKEYSEEIYNDLISEK</sequence>
<evidence type="ECO:0000256" key="1">
    <source>
        <dbReference type="ARBA" id="ARBA00001585"/>
    </source>
</evidence>
<keyword evidence="6 8" id="KW-0645">Protease</keyword>
<evidence type="ECO:0000256" key="2">
    <source>
        <dbReference type="ARBA" id="ARBA00004496"/>
    </source>
</evidence>
<proteinExistence type="inferred from homology"/>
<evidence type="ECO:0000256" key="5">
    <source>
        <dbReference type="ARBA" id="ARBA00022490"/>
    </source>
</evidence>
<comment type="catalytic activity">
    <reaction evidence="1 8">
        <text>Release of N-terminal proline from a peptide.</text>
        <dbReference type="EC" id="3.4.11.5"/>
    </reaction>
</comment>
<keyword evidence="4 8" id="KW-0031">Aminopeptidase</keyword>
<dbReference type="SUPFAM" id="SSF53474">
    <property type="entry name" value="alpha/beta-Hydrolases"/>
    <property type="match status" value="1"/>
</dbReference>
<comment type="caution">
    <text evidence="11">The sequence shown here is derived from an EMBL/GenBank/DDBJ whole genome shotgun (WGS) entry which is preliminary data.</text>
</comment>
<dbReference type="EC" id="3.4.11.5" evidence="8"/>
<dbReference type="PANTHER" id="PTHR43722">
    <property type="entry name" value="PROLINE IMINOPEPTIDASE"/>
    <property type="match status" value="1"/>
</dbReference>
<evidence type="ECO:0000256" key="9">
    <source>
        <dbReference type="PIRSR" id="PIRSR006431-1"/>
    </source>
</evidence>
<dbReference type="GO" id="GO:0005737">
    <property type="term" value="C:cytoplasm"/>
    <property type="evidence" value="ECO:0007669"/>
    <property type="project" value="UniProtKB-SubCell"/>
</dbReference>
<dbReference type="InterPro" id="IPR029058">
    <property type="entry name" value="AB_hydrolase_fold"/>
</dbReference>
<keyword evidence="5 8" id="KW-0963">Cytoplasm</keyword>
<comment type="similarity">
    <text evidence="3 8">Belongs to the peptidase S33 family.</text>
</comment>
<evidence type="ECO:0000313" key="11">
    <source>
        <dbReference type="EMBL" id="TDV24424.1"/>
    </source>
</evidence>
<dbReference type="PRINTS" id="PR00793">
    <property type="entry name" value="PROAMNOPTASE"/>
</dbReference>
<evidence type="ECO:0000256" key="8">
    <source>
        <dbReference type="PIRNR" id="PIRNR006431"/>
    </source>
</evidence>
<dbReference type="Gene3D" id="3.40.50.1820">
    <property type="entry name" value="alpha/beta hydrolase"/>
    <property type="match status" value="1"/>
</dbReference>
<dbReference type="AlphaFoldDB" id="A0A4R7UFF6"/>
<organism evidence="11 12">
    <name type="scientific">Mycoplasmopsis mustelae</name>
    <dbReference type="NCBI Taxonomy" id="171289"/>
    <lineage>
        <taxon>Bacteria</taxon>
        <taxon>Bacillati</taxon>
        <taxon>Mycoplasmatota</taxon>
        <taxon>Mycoplasmoidales</taxon>
        <taxon>Metamycoplasmataceae</taxon>
        <taxon>Mycoplasmopsis</taxon>
    </lineage>
</organism>
<feature type="active site" description="Proton donor" evidence="9">
    <location>
        <position position="309"/>
    </location>
</feature>
<dbReference type="EMBL" id="SOCN01000001">
    <property type="protein sequence ID" value="TDV24424.1"/>
    <property type="molecule type" value="Genomic_DNA"/>
</dbReference>
<dbReference type="GO" id="GO:0004177">
    <property type="term" value="F:aminopeptidase activity"/>
    <property type="evidence" value="ECO:0007669"/>
    <property type="project" value="UniProtKB-UniRule"/>
</dbReference>
<comment type="subcellular location">
    <subcellularLocation>
        <location evidence="2 8">Cytoplasm</location>
    </subcellularLocation>
</comment>
<dbReference type="PANTHER" id="PTHR43722:SF1">
    <property type="entry name" value="PROLINE IMINOPEPTIDASE"/>
    <property type="match status" value="1"/>
</dbReference>
<dbReference type="InterPro" id="IPR002410">
    <property type="entry name" value="Peptidase_S33"/>
</dbReference>
<dbReference type="InterPro" id="IPR005944">
    <property type="entry name" value="Pro_iminopeptidase"/>
</dbReference>
<accession>A0A4R7UFF6</accession>
<evidence type="ECO:0000256" key="4">
    <source>
        <dbReference type="ARBA" id="ARBA00022438"/>
    </source>
</evidence>
<evidence type="ECO:0000313" key="12">
    <source>
        <dbReference type="Proteomes" id="UP000295757"/>
    </source>
</evidence>
<reference evidence="11 12" key="1">
    <citation type="submission" date="2019-03" db="EMBL/GenBank/DDBJ databases">
        <title>Genomic Encyclopedia of Archaeal and Bacterial Type Strains, Phase II (KMG-II): from individual species to whole genera.</title>
        <authorList>
            <person name="Goeker M."/>
        </authorList>
    </citation>
    <scope>NUCLEOTIDE SEQUENCE [LARGE SCALE GENOMIC DNA]</scope>
    <source>
        <strain evidence="11 12">ATCC 35214</strain>
    </source>
</reference>
<evidence type="ECO:0000259" key="10">
    <source>
        <dbReference type="Pfam" id="PF00561"/>
    </source>
</evidence>
<feature type="domain" description="AB hydrolase-1" evidence="10">
    <location>
        <begin position="41"/>
        <end position="314"/>
    </location>
</feature>
<gene>
    <name evidence="11" type="ORF">BCF59_0394</name>
</gene>
<dbReference type="InterPro" id="IPR000073">
    <property type="entry name" value="AB_hydrolase_1"/>
</dbReference>
<dbReference type="GO" id="GO:0006508">
    <property type="term" value="P:proteolysis"/>
    <property type="evidence" value="ECO:0007669"/>
    <property type="project" value="UniProtKB-KW"/>
</dbReference>
<keyword evidence="7 8" id="KW-0378">Hydrolase</keyword>
<evidence type="ECO:0000256" key="7">
    <source>
        <dbReference type="ARBA" id="ARBA00022801"/>
    </source>
</evidence>
<evidence type="ECO:0000256" key="3">
    <source>
        <dbReference type="ARBA" id="ARBA00010088"/>
    </source>
</evidence>
<dbReference type="PIRSF" id="PIRSF006431">
    <property type="entry name" value="Pept_S33"/>
    <property type="match status" value="1"/>
</dbReference>
<feature type="active site" evidence="9">
    <location>
        <position position="281"/>
    </location>
</feature>
<keyword evidence="12" id="KW-1185">Reference proteome</keyword>
<dbReference type="Pfam" id="PF00561">
    <property type="entry name" value="Abhydrolase_1"/>
    <property type="match status" value="1"/>
</dbReference>
<evidence type="ECO:0000256" key="6">
    <source>
        <dbReference type="ARBA" id="ARBA00022670"/>
    </source>
</evidence>
<dbReference type="RefSeq" id="WP_166666788.1">
    <property type="nucleotide sequence ID" value="NZ_SOCN01000001.1"/>
</dbReference>
<protein>
    <recommendedName>
        <fullName evidence="8">Proline iminopeptidase</fullName>
        <shortName evidence="8">PIP</shortName>
        <ecNumber evidence="8">3.4.11.5</ecNumber>
    </recommendedName>
    <alternativeName>
        <fullName evidence="8">Prolyl aminopeptidase</fullName>
    </alternativeName>
</protein>
<name>A0A4R7UFF6_9BACT</name>
<feature type="active site" description="Nucleophile" evidence="9">
    <location>
        <position position="115"/>
    </location>
</feature>